<dbReference type="Gene3D" id="3.55.50.30">
    <property type="match status" value="1"/>
</dbReference>
<dbReference type="Gene3D" id="2.60.120.1440">
    <property type="match status" value="1"/>
</dbReference>
<comment type="caution">
    <text evidence="4">The sequence shown here is derived from an EMBL/GenBank/DDBJ whole genome shotgun (WGS) entry which is preliminary data.</text>
</comment>
<keyword evidence="1" id="KW-0812">Transmembrane</keyword>
<feature type="transmembrane region" description="Helical" evidence="1">
    <location>
        <begin position="89"/>
        <end position="111"/>
    </location>
</feature>
<feature type="domain" description="Protein FecR C-terminal" evidence="3">
    <location>
        <begin position="330"/>
        <end position="395"/>
    </location>
</feature>
<keyword evidence="1" id="KW-0472">Membrane</keyword>
<dbReference type="InterPro" id="IPR012373">
    <property type="entry name" value="Ferrdict_sens_TM"/>
</dbReference>
<sequence>MDKRHYDELFDRLLEGKLSAEETEDLLKWIQREENRSEVSDSILSAFQQTASSQEVSPEIRQRLQARLPLIIQEGNARRDLRTNIVRQSWFRFAAAAILIGIVGFSVYKFLPQSSDNVKVPVTANIASTDIAPGHEGAVLTLADGRKILLDSLGNGIIASSEGAEVKLSDGQLIYDNVSDNATASYYNTISTPKGRFFQIVLPDQTKVWLNAASSLRYPTAFAANERRVEIDGEAYFEVAKNPAAPFIVKVNDETTVRVLGTHFNINAYTNEEEIRTTLLEGSVQVSGKSNLATIKPGQQAKISRNSDNTVRIAESVNIDKVMAWKNGSFNFEDATLEEVMHQLERWYDIDVVYEQGVPKIEFVGKMGRDLSLKSVLRGLELSKVRFKLEGRKLLVLP</sequence>
<reference evidence="4" key="1">
    <citation type="submission" date="2022-01" db="EMBL/GenBank/DDBJ databases">
        <authorList>
            <person name="Jo J.-H."/>
            <person name="Im W.-T."/>
        </authorList>
    </citation>
    <scope>NUCLEOTIDE SEQUENCE</scope>
    <source>
        <strain evidence="4">NA20</strain>
    </source>
</reference>
<evidence type="ECO:0000313" key="5">
    <source>
        <dbReference type="Proteomes" id="UP001165367"/>
    </source>
</evidence>
<feature type="domain" description="FecR protein" evidence="2">
    <location>
        <begin position="189"/>
        <end position="285"/>
    </location>
</feature>
<name>A0ABS9KLZ8_9BACT</name>
<keyword evidence="1" id="KW-1133">Transmembrane helix</keyword>
<evidence type="ECO:0000256" key="1">
    <source>
        <dbReference type="SAM" id="Phobius"/>
    </source>
</evidence>
<dbReference type="PANTHER" id="PTHR30273:SF2">
    <property type="entry name" value="PROTEIN FECR"/>
    <property type="match status" value="1"/>
</dbReference>
<keyword evidence="5" id="KW-1185">Reference proteome</keyword>
<dbReference type="Proteomes" id="UP001165367">
    <property type="component" value="Unassembled WGS sequence"/>
</dbReference>
<dbReference type="RefSeq" id="WP_237868560.1">
    <property type="nucleotide sequence ID" value="NZ_JAKLTR010000002.1"/>
</dbReference>
<accession>A0ABS9KLZ8</accession>
<proteinExistence type="predicted"/>
<gene>
    <name evidence="4" type="ORF">LZZ85_03530</name>
</gene>
<dbReference type="Pfam" id="PF04773">
    <property type="entry name" value="FecR"/>
    <property type="match status" value="1"/>
</dbReference>
<evidence type="ECO:0000313" key="4">
    <source>
        <dbReference type="EMBL" id="MCG2613331.1"/>
    </source>
</evidence>
<dbReference type="PANTHER" id="PTHR30273">
    <property type="entry name" value="PERIPLASMIC SIGNAL SENSOR AND SIGMA FACTOR ACTIVATOR FECR-RELATED"/>
    <property type="match status" value="1"/>
</dbReference>
<organism evidence="4 5">
    <name type="scientific">Terrimonas ginsenosidimutans</name>
    <dbReference type="NCBI Taxonomy" id="2908004"/>
    <lineage>
        <taxon>Bacteria</taxon>
        <taxon>Pseudomonadati</taxon>
        <taxon>Bacteroidota</taxon>
        <taxon>Chitinophagia</taxon>
        <taxon>Chitinophagales</taxon>
        <taxon>Chitinophagaceae</taxon>
        <taxon>Terrimonas</taxon>
    </lineage>
</organism>
<evidence type="ECO:0000259" key="2">
    <source>
        <dbReference type="Pfam" id="PF04773"/>
    </source>
</evidence>
<evidence type="ECO:0000259" key="3">
    <source>
        <dbReference type="Pfam" id="PF16344"/>
    </source>
</evidence>
<protein>
    <submittedName>
        <fullName evidence="4">FecR domain-containing protein</fullName>
    </submittedName>
</protein>
<dbReference type="InterPro" id="IPR006860">
    <property type="entry name" value="FecR"/>
</dbReference>
<dbReference type="EMBL" id="JAKLTR010000002">
    <property type="protein sequence ID" value="MCG2613331.1"/>
    <property type="molecule type" value="Genomic_DNA"/>
</dbReference>
<dbReference type="Pfam" id="PF16344">
    <property type="entry name" value="FecR_C"/>
    <property type="match status" value="1"/>
</dbReference>
<dbReference type="InterPro" id="IPR032508">
    <property type="entry name" value="FecR_C"/>
</dbReference>